<dbReference type="OrthoDB" id="62654at2759"/>
<dbReference type="EMBL" id="KI913218">
    <property type="protein sequence ID" value="ETV66045.1"/>
    <property type="molecule type" value="Genomic_DNA"/>
</dbReference>
<gene>
    <name evidence="1" type="ORF">H257_17385</name>
</gene>
<name>W4FF24_APHAT</name>
<sequence>MATRRFDVAGNFIEPSIGDDATTSGDLRAPYEIARLPTMEMMLSVPPEFIVRHVHLGAEAELLLHIGDLGAKLDNVLEVTLEQASDYARCHSILKASVQSSMSNGLYVSESVTRHHAALGIDATNLTLLDSHVHAVLDQLAAEQNKLRRFLATNRMFVHELEASGESAALLKSKAQIVQVEELLAMRVQSILTSHMPLSVWNPLEMWPDFVYSRDSQATHISETEHKADESLSSSSSLFAATRHRDDAPLFDDNPIVH</sequence>
<organism evidence="1">
    <name type="scientific">Aphanomyces astaci</name>
    <name type="common">Crayfish plague agent</name>
    <dbReference type="NCBI Taxonomy" id="112090"/>
    <lineage>
        <taxon>Eukaryota</taxon>
        <taxon>Sar</taxon>
        <taxon>Stramenopiles</taxon>
        <taxon>Oomycota</taxon>
        <taxon>Saprolegniomycetes</taxon>
        <taxon>Saprolegniales</taxon>
        <taxon>Verrucalvaceae</taxon>
        <taxon>Aphanomyces</taxon>
    </lineage>
</organism>
<dbReference type="VEuPathDB" id="FungiDB:H257_17385"/>
<evidence type="ECO:0000313" key="1">
    <source>
        <dbReference type="EMBL" id="ETV66045.1"/>
    </source>
</evidence>
<accession>W4FF24</accession>
<dbReference type="GeneID" id="20819381"/>
<dbReference type="AlphaFoldDB" id="W4FF24"/>
<reference evidence="1" key="1">
    <citation type="submission" date="2013-12" db="EMBL/GenBank/DDBJ databases">
        <title>The Genome Sequence of Aphanomyces astaci APO3.</title>
        <authorList>
            <consortium name="The Broad Institute Genomics Platform"/>
            <person name="Russ C."/>
            <person name="Tyler B."/>
            <person name="van West P."/>
            <person name="Dieguez-Uribeondo J."/>
            <person name="Young S.K."/>
            <person name="Zeng Q."/>
            <person name="Gargeya S."/>
            <person name="Fitzgerald M."/>
            <person name="Abouelleil A."/>
            <person name="Alvarado L."/>
            <person name="Chapman S.B."/>
            <person name="Gainer-Dewar J."/>
            <person name="Goldberg J."/>
            <person name="Griggs A."/>
            <person name="Gujja S."/>
            <person name="Hansen M."/>
            <person name="Howarth C."/>
            <person name="Imamovic A."/>
            <person name="Ireland A."/>
            <person name="Larimer J."/>
            <person name="McCowan C."/>
            <person name="Murphy C."/>
            <person name="Pearson M."/>
            <person name="Poon T.W."/>
            <person name="Priest M."/>
            <person name="Roberts A."/>
            <person name="Saif S."/>
            <person name="Shea T."/>
            <person name="Sykes S."/>
            <person name="Wortman J."/>
            <person name="Nusbaum C."/>
            <person name="Birren B."/>
        </authorList>
    </citation>
    <scope>NUCLEOTIDE SEQUENCE [LARGE SCALE GENOMIC DNA]</scope>
    <source>
        <strain evidence="1">APO3</strain>
    </source>
</reference>
<dbReference type="RefSeq" id="XP_009844475.1">
    <property type="nucleotide sequence ID" value="XM_009846173.1"/>
</dbReference>
<protein>
    <submittedName>
        <fullName evidence="1">Uncharacterized protein</fullName>
    </submittedName>
</protein>
<proteinExistence type="predicted"/>